<proteinExistence type="predicted"/>
<dbReference type="GO" id="GO:0016763">
    <property type="term" value="F:pentosyltransferase activity"/>
    <property type="evidence" value="ECO:0007669"/>
    <property type="project" value="InterPro"/>
</dbReference>
<organism evidence="3 4">
    <name type="scientific">Plesiomonas shigelloides</name>
    <name type="common">Aeromonas shigelloides</name>
    <dbReference type="NCBI Taxonomy" id="703"/>
    <lineage>
        <taxon>Bacteria</taxon>
        <taxon>Pseudomonadati</taxon>
        <taxon>Pseudomonadota</taxon>
        <taxon>Gammaproteobacteria</taxon>
        <taxon>Enterobacterales</taxon>
        <taxon>Enterobacteriaceae</taxon>
        <taxon>Plesiomonas</taxon>
    </lineage>
</organism>
<sequence length="85" mass="8857">GFSEHYGCGLPQASVIRPVDASGVGFVTARDGRALGMAVVGMGCGRRAAGDAVVYSVRFDQVLRRGRIAGASRPLALVHARNESE</sequence>
<evidence type="ECO:0000313" key="3">
    <source>
        <dbReference type="EMBL" id="MBO1110056.1"/>
    </source>
</evidence>
<feature type="domain" description="Pyrimidine nucleoside phosphorylase C-terminal" evidence="2">
    <location>
        <begin position="26"/>
        <end position="84"/>
    </location>
</feature>
<dbReference type="Gene3D" id="3.90.1170.30">
    <property type="entry name" value="Pyrimidine nucleoside phosphorylase-like, C-terminal domain"/>
    <property type="match status" value="1"/>
</dbReference>
<feature type="non-terminal residue" evidence="3">
    <location>
        <position position="1"/>
    </location>
</feature>
<evidence type="ECO:0000259" key="2">
    <source>
        <dbReference type="Pfam" id="PF07831"/>
    </source>
</evidence>
<protein>
    <submittedName>
        <fullName evidence="3">Thymidine phosphorylase</fullName>
    </submittedName>
</protein>
<name>A0A8I1WA09_PLESH</name>
<dbReference type="AlphaFoldDB" id="A0A8I1WA09"/>
<keyword evidence="1" id="KW-0808">Transferase</keyword>
<reference evidence="3" key="1">
    <citation type="submission" date="2021-03" db="EMBL/GenBank/DDBJ databases">
        <title>Plesiomonas shigelloides zfcc0051, isolated from zebrafish feces.</title>
        <authorList>
            <person name="Vanderhoek Z."/>
            <person name="Gaulke C."/>
        </authorList>
    </citation>
    <scope>NUCLEOTIDE SEQUENCE</scope>
    <source>
        <strain evidence="3">Zfcc0051</strain>
    </source>
</reference>
<gene>
    <name evidence="3" type="ORF">J2R62_18185</name>
</gene>
<evidence type="ECO:0000313" key="4">
    <source>
        <dbReference type="Proteomes" id="UP000664658"/>
    </source>
</evidence>
<evidence type="ECO:0000256" key="1">
    <source>
        <dbReference type="ARBA" id="ARBA00022679"/>
    </source>
</evidence>
<dbReference type="GO" id="GO:0006213">
    <property type="term" value="P:pyrimidine nucleoside metabolic process"/>
    <property type="evidence" value="ECO:0007669"/>
    <property type="project" value="InterPro"/>
</dbReference>
<dbReference type="SUPFAM" id="SSF54680">
    <property type="entry name" value="Pyrimidine nucleoside phosphorylase C-terminal domain"/>
    <property type="match status" value="1"/>
</dbReference>
<dbReference type="EMBL" id="JAFNAA010000251">
    <property type="protein sequence ID" value="MBO1110056.1"/>
    <property type="molecule type" value="Genomic_DNA"/>
</dbReference>
<accession>A0A8I1WA09</accession>
<comment type="caution">
    <text evidence="3">The sequence shown here is derived from an EMBL/GenBank/DDBJ whole genome shotgun (WGS) entry which is preliminary data.</text>
</comment>
<dbReference type="InterPro" id="IPR013102">
    <property type="entry name" value="PYNP_C"/>
</dbReference>
<dbReference type="Pfam" id="PF07831">
    <property type="entry name" value="PYNP_C"/>
    <property type="match status" value="1"/>
</dbReference>
<dbReference type="Proteomes" id="UP000664658">
    <property type="component" value="Unassembled WGS sequence"/>
</dbReference>
<dbReference type="InterPro" id="IPR036566">
    <property type="entry name" value="PYNP-like_C_sf"/>
</dbReference>